<accession>A0A8B6G128</accession>
<dbReference type="OrthoDB" id="10382312at2759"/>
<dbReference type="Proteomes" id="UP000596742">
    <property type="component" value="Unassembled WGS sequence"/>
</dbReference>
<gene>
    <name evidence="1" type="ORF">MGAL_10B038894</name>
</gene>
<dbReference type="InterPro" id="IPR011044">
    <property type="entry name" value="Quino_amine_DH_bsu"/>
</dbReference>
<sequence>MTQVILRGIPRDGDNRRPSIKHAKLCFERHIDISTQLQRHVIAAGLLRDDGLIILASSEKNTIITFNMSGAGIDFIPVEFPPYDITATDTTTVAITLPEAQRIDVYEITTKSTKVKSIDISYCCFKLTCIKNKLIVACSENILLFKDLIRDVSVPFETPVSADDSLSSSGDRIYHSNYVRNTLTCYHDDGIKLYHVDLGEKPQGMTCIFDNRLLVLMKDGKLRLVSSDGHTFKLLQYEDHKLKDPRITSYNHKLKKMFIANRHGFLNRYCVGDIL</sequence>
<evidence type="ECO:0000313" key="2">
    <source>
        <dbReference type="Proteomes" id="UP000596742"/>
    </source>
</evidence>
<dbReference type="SUPFAM" id="SSF50969">
    <property type="entry name" value="YVTN repeat-like/Quinoprotein amine dehydrogenase"/>
    <property type="match status" value="1"/>
</dbReference>
<proteinExistence type="predicted"/>
<dbReference type="EMBL" id="UYJE01007718">
    <property type="protein sequence ID" value="VDI57217.1"/>
    <property type="molecule type" value="Genomic_DNA"/>
</dbReference>
<organism evidence="1 2">
    <name type="scientific">Mytilus galloprovincialis</name>
    <name type="common">Mediterranean mussel</name>
    <dbReference type="NCBI Taxonomy" id="29158"/>
    <lineage>
        <taxon>Eukaryota</taxon>
        <taxon>Metazoa</taxon>
        <taxon>Spiralia</taxon>
        <taxon>Lophotrochozoa</taxon>
        <taxon>Mollusca</taxon>
        <taxon>Bivalvia</taxon>
        <taxon>Autobranchia</taxon>
        <taxon>Pteriomorphia</taxon>
        <taxon>Mytilida</taxon>
        <taxon>Mytiloidea</taxon>
        <taxon>Mytilidae</taxon>
        <taxon>Mytilinae</taxon>
        <taxon>Mytilus</taxon>
    </lineage>
</organism>
<keyword evidence="2" id="KW-1185">Reference proteome</keyword>
<evidence type="ECO:0000313" key="1">
    <source>
        <dbReference type="EMBL" id="VDI57217.1"/>
    </source>
</evidence>
<name>A0A8B6G128_MYTGA</name>
<protein>
    <submittedName>
        <fullName evidence="1">Uncharacterized protein</fullName>
    </submittedName>
</protein>
<dbReference type="AlphaFoldDB" id="A0A8B6G128"/>
<comment type="caution">
    <text evidence="1">The sequence shown here is derived from an EMBL/GenBank/DDBJ whole genome shotgun (WGS) entry which is preliminary data.</text>
</comment>
<reference evidence="1" key="1">
    <citation type="submission" date="2018-11" db="EMBL/GenBank/DDBJ databases">
        <authorList>
            <person name="Alioto T."/>
            <person name="Alioto T."/>
        </authorList>
    </citation>
    <scope>NUCLEOTIDE SEQUENCE</scope>
</reference>